<protein>
    <submittedName>
        <fullName evidence="2">Uncharacterized protein</fullName>
    </submittedName>
</protein>
<evidence type="ECO:0000313" key="2">
    <source>
        <dbReference type="EMBL" id="THH19570.1"/>
    </source>
</evidence>
<dbReference type="AlphaFoldDB" id="A0A4S4M9G0"/>
<proteinExistence type="predicted"/>
<comment type="caution">
    <text evidence="2">The sequence shown here is derived from an EMBL/GenBank/DDBJ whole genome shotgun (WGS) entry which is preliminary data.</text>
</comment>
<organism evidence="2 3">
    <name type="scientific">Bondarzewia mesenterica</name>
    <dbReference type="NCBI Taxonomy" id="1095465"/>
    <lineage>
        <taxon>Eukaryota</taxon>
        <taxon>Fungi</taxon>
        <taxon>Dikarya</taxon>
        <taxon>Basidiomycota</taxon>
        <taxon>Agaricomycotina</taxon>
        <taxon>Agaricomycetes</taxon>
        <taxon>Russulales</taxon>
        <taxon>Bondarzewiaceae</taxon>
        <taxon>Bondarzewia</taxon>
    </lineage>
</organism>
<dbReference type="Proteomes" id="UP000310158">
    <property type="component" value="Unassembled WGS sequence"/>
</dbReference>
<gene>
    <name evidence="2" type="ORF">EW146_g1618</name>
</gene>
<keyword evidence="3" id="KW-1185">Reference proteome</keyword>
<evidence type="ECO:0000256" key="1">
    <source>
        <dbReference type="SAM" id="MobiDB-lite"/>
    </source>
</evidence>
<evidence type="ECO:0000313" key="3">
    <source>
        <dbReference type="Proteomes" id="UP000310158"/>
    </source>
</evidence>
<feature type="region of interest" description="Disordered" evidence="1">
    <location>
        <begin position="1"/>
        <end position="28"/>
    </location>
</feature>
<sequence>MSTMPRTVVKAHRSDSCPPPSSLLSATPNSLDVDVLQSDEDTHRFRYGPYPTHHFYVKSLHLQPQTPQTEEDQRSTSPTIEAAQRAREEFFFAFHAVEQGSNVKHNPTFINQSRNVFLQGLSSMPPHAFHLAIRAKKASRDALLAEANLMLSKEREYDRIMTYIKECRVKHQESLRAVDMQLAQMIECAKMRNDIGLNMAGKDIGLDIAGKDIGLDVAMEKDHKSMVDEGRSVTSQDKLLSL</sequence>
<name>A0A4S4M9G0_9AGAM</name>
<accession>A0A4S4M9G0</accession>
<dbReference type="EMBL" id="SGPL01000041">
    <property type="protein sequence ID" value="THH19570.1"/>
    <property type="molecule type" value="Genomic_DNA"/>
</dbReference>
<reference evidence="2 3" key="1">
    <citation type="submission" date="2019-02" db="EMBL/GenBank/DDBJ databases">
        <title>Genome sequencing of the rare red list fungi Bondarzewia mesenterica.</title>
        <authorList>
            <person name="Buettner E."/>
            <person name="Kellner H."/>
        </authorList>
    </citation>
    <scope>NUCLEOTIDE SEQUENCE [LARGE SCALE GENOMIC DNA]</scope>
    <source>
        <strain evidence="2 3">DSM 108281</strain>
    </source>
</reference>